<evidence type="ECO:0000313" key="3">
    <source>
        <dbReference type="Proteomes" id="UP000217103"/>
    </source>
</evidence>
<dbReference type="RefSeq" id="WP_093260319.1">
    <property type="nucleotide sequence ID" value="NZ_FNKK01000002.1"/>
</dbReference>
<dbReference type="Proteomes" id="UP000217103">
    <property type="component" value="Unassembled WGS sequence"/>
</dbReference>
<keyword evidence="3" id="KW-1185">Reference proteome</keyword>
<gene>
    <name evidence="2" type="ORF">SAMN04489764_3608</name>
</gene>
<accession>A0A1H1GIG9</accession>
<dbReference type="AlphaFoldDB" id="A0A1H1GIG9"/>
<reference evidence="2 3" key="1">
    <citation type="submission" date="2016-10" db="EMBL/GenBank/DDBJ databases">
        <authorList>
            <person name="de Groot N.N."/>
        </authorList>
    </citation>
    <scope>NUCLEOTIDE SEQUENCE [LARGE SCALE GENOMIC DNA]</scope>
    <source>
        <strain evidence="2 3">DSM 43794</strain>
    </source>
</reference>
<dbReference type="OrthoDB" id="3544016at2"/>
<evidence type="ECO:0000313" key="2">
    <source>
        <dbReference type="EMBL" id="SDR12883.1"/>
    </source>
</evidence>
<organism evidence="2 3">
    <name type="scientific">Thermostaphylospora chromogena</name>
    <dbReference type="NCBI Taxonomy" id="35622"/>
    <lineage>
        <taxon>Bacteria</taxon>
        <taxon>Bacillati</taxon>
        <taxon>Actinomycetota</taxon>
        <taxon>Actinomycetes</taxon>
        <taxon>Streptosporangiales</taxon>
        <taxon>Thermomonosporaceae</taxon>
        <taxon>Thermostaphylospora</taxon>
    </lineage>
</organism>
<proteinExistence type="predicted"/>
<evidence type="ECO:0000256" key="1">
    <source>
        <dbReference type="SAM" id="MobiDB-lite"/>
    </source>
</evidence>
<name>A0A1H1GIG9_9ACTN</name>
<protein>
    <submittedName>
        <fullName evidence="2">Uncharacterized protein</fullName>
    </submittedName>
</protein>
<feature type="compositionally biased region" description="Basic and acidic residues" evidence="1">
    <location>
        <begin position="12"/>
        <end position="30"/>
    </location>
</feature>
<dbReference type="EMBL" id="FNKK01000002">
    <property type="protein sequence ID" value="SDR12883.1"/>
    <property type="molecule type" value="Genomic_DNA"/>
</dbReference>
<dbReference type="STRING" id="35622.SAMN04489764_3608"/>
<feature type="compositionally biased region" description="Basic and acidic residues" evidence="1">
    <location>
        <begin position="51"/>
        <end position="67"/>
    </location>
</feature>
<feature type="region of interest" description="Disordered" evidence="1">
    <location>
        <begin position="1"/>
        <end position="67"/>
    </location>
</feature>
<sequence>MPRAPERGGTPEPERRPEPQEKDPRIRASLDDEPDIAEEHTPSATDPPNARPDDGRPDERWDDPTGV</sequence>